<dbReference type="RefSeq" id="WP_088564481.1">
    <property type="nucleotide sequence ID" value="NZ_CP020946.1"/>
</dbReference>
<keyword evidence="1" id="KW-1133">Transmembrane helix</keyword>
<evidence type="ECO:0000259" key="2">
    <source>
        <dbReference type="Pfam" id="PF09835"/>
    </source>
</evidence>
<name>A0A1Z3N5Z3_BDEBC</name>
<dbReference type="NCBIfam" id="TIGR03546">
    <property type="entry name" value="TIGR03546 family protein"/>
    <property type="match status" value="1"/>
</dbReference>
<evidence type="ECO:0000256" key="1">
    <source>
        <dbReference type="SAM" id="Phobius"/>
    </source>
</evidence>
<feature type="domain" description="DUF2062" evidence="2">
    <location>
        <begin position="11"/>
        <end position="142"/>
    </location>
</feature>
<feature type="transmembrane region" description="Helical" evidence="1">
    <location>
        <begin position="114"/>
        <end position="137"/>
    </location>
</feature>
<keyword evidence="1" id="KW-0812">Transmembrane</keyword>
<proteinExistence type="predicted"/>
<dbReference type="Pfam" id="PF09835">
    <property type="entry name" value="DUF2062"/>
    <property type="match status" value="1"/>
</dbReference>
<gene>
    <name evidence="3" type="ORF">B9G79_04550</name>
</gene>
<organism evidence="3 4">
    <name type="scientific">Bdellovibrio bacteriovorus</name>
    <dbReference type="NCBI Taxonomy" id="959"/>
    <lineage>
        <taxon>Bacteria</taxon>
        <taxon>Pseudomonadati</taxon>
        <taxon>Bdellovibrionota</taxon>
        <taxon>Bdellovibrionia</taxon>
        <taxon>Bdellovibrionales</taxon>
        <taxon>Pseudobdellovibrionaceae</taxon>
        <taxon>Bdellovibrio</taxon>
    </lineage>
</organism>
<keyword evidence="1" id="KW-0472">Membrane</keyword>
<accession>A0A1Z3N5Z3</accession>
<protein>
    <submittedName>
        <fullName evidence="3">TIGR03546 family protein</fullName>
    </submittedName>
</protein>
<evidence type="ECO:0000313" key="3">
    <source>
        <dbReference type="EMBL" id="ASD62889.1"/>
    </source>
</evidence>
<dbReference type="AlphaFoldDB" id="A0A1Z3N5Z3"/>
<evidence type="ECO:0000313" key="4">
    <source>
        <dbReference type="Proteomes" id="UP000197003"/>
    </source>
</evidence>
<sequence>MTALLKQIFNFLKLLNSDTGTNQLASGLSLGLILGFSPFISIQTFVVFAIIFIFRVQIGAAFLSAFFFKFVAFMFDGPAHHLGKAVLENESLKPLFTTMYNMPLVPMTRFNNSIVMGSMIVSILLLPFAFFAFKALILKYRATVVARFKGTKFWKAFTATKLYNWYCTYDNLYG</sequence>
<dbReference type="EMBL" id="CP020946">
    <property type="protein sequence ID" value="ASD62889.1"/>
    <property type="molecule type" value="Genomic_DNA"/>
</dbReference>
<dbReference type="OrthoDB" id="5293905at2"/>
<reference evidence="3 4" key="1">
    <citation type="submission" date="2017-04" db="EMBL/GenBank/DDBJ databases">
        <title>Whole genome sequence of Bdellovibrio bacteriovorus strain SSB218315.</title>
        <authorList>
            <person name="Oyedara O."/>
            <person name="Rodriguez-Perez M.A."/>
        </authorList>
    </citation>
    <scope>NUCLEOTIDE SEQUENCE [LARGE SCALE GENOMIC DNA]</scope>
    <source>
        <strain evidence="3 4">SSB218315</strain>
    </source>
</reference>
<dbReference type="Proteomes" id="UP000197003">
    <property type="component" value="Chromosome"/>
</dbReference>
<feature type="transmembrane region" description="Helical" evidence="1">
    <location>
        <begin position="24"/>
        <end position="51"/>
    </location>
</feature>
<dbReference type="InterPro" id="IPR019935">
    <property type="entry name" value="CHP03546"/>
</dbReference>
<dbReference type="InterPro" id="IPR018639">
    <property type="entry name" value="DUF2062"/>
</dbReference>
<feature type="transmembrane region" description="Helical" evidence="1">
    <location>
        <begin position="58"/>
        <end position="75"/>
    </location>
</feature>